<accession>A0A543PQL6</accession>
<comment type="function">
    <text evidence="7">Catalyzes the transfer of a N-acetyl-glucosamine moiety to 1D-myo-inositol 3-phosphate to produce 1D-myo-inositol 2-acetamido-2-deoxy-glucopyranoside 3-phosphate in the mycothiol biosynthesis pathway.</text>
</comment>
<feature type="binding site" evidence="7">
    <location>
        <position position="312"/>
    </location>
    <ligand>
        <name>Mg(2+)</name>
        <dbReference type="ChEBI" id="CHEBI:18420"/>
    </ligand>
</feature>
<feature type="binding site" evidence="7">
    <location>
        <position position="28"/>
    </location>
    <ligand>
        <name>UDP-N-acetyl-alpha-D-glucosamine</name>
        <dbReference type="ChEBI" id="CHEBI:57705"/>
    </ligand>
</feature>
<feature type="binding site" evidence="7">
    <location>
        <position position="300"/>
    </location>
    <ligand>
        <name>UDP-N-acetyl-alpha-D-glucosamine</name>
        <dbReference type="ChEBI" id="CHEBI:57705"/>
    </ligand>
</feature>
<keyword evidence="4 7" id="KW-0479">Metal-binding</keyword>
<feature type="binding site" evidence="7">
    <location>
        <begin position="20"/>
        <end position="21"/>
    </location>
    <ligand>
        <name>UDP-N-acetyl-alpha-D-glucosamine</name>
        <dbReference type="ChEBI" id="CHEBI:57705"/>
    </ligand>
</feature>
<proteinExistence type="inferred from homology"/>
<dbReference type="SUPFAM" id="SSF53756">
    <property type="entry name" value="UDP-Glycosyltransferase/glycogen phosphorylase"/>
    <property type="match status" value="1"/>
</dbReference>
<feature type="binding site" evidence="7">
    <location>
        <position position="160"/>
    </location>
    <ligand>
        <name>1D-myo-inositol 3-phosphate</name>
        <dbReference type="ChEBI" id="CHEBI:58401"/>
    </ligand>
</feature>
<dbReference type="EC" id="2.4.1.250" evidence="7"/>
<dbReference type="Proteomes" id="UP000320085">
    <property type="component" value="Unassembled WGS sequence"/>
</dbReference>
<feature type="domain" description="Glycosyl transferase family 1" evidence="8">
    <location>
        <begin position="215"/>
        <end position="386"/>
    </location>
</feature>
<sequence length="437" mass="46646">MQGDPRRVAMISVHTSPLEQPGTGDAGGLNVYVAETATQLAARGIEVDIFTRRTTGETPIEADLVPGVRVRHVTAGPYEGLSKEDLPGQLCAFSAGIMQAGLSVPEDHYDLVHSHYWLSGQVGWLAADRWRVALVHTMHTMARVKNLHLADGDTPEPRGREIGEVQVVEAADRLIANTDGEARELIELYAALPSKVSVVPPGVDLDTFTPGDRGAARAALGLPVEGDVLLFVGRIQPLKAPDMLLRVAAELLQRDPARRDRLTVAVVGGPSGSGLTRPHELEELAASLGISDVVRFVRPVERAVLAQWYRAADLVLVPSHSESFGLVAIEAQACGTPVVAADVGGLPTAVGDAGVLVDGHRVGPWTDAVEALLRDRPRRLELGRRAVEHAARYGWAATTDRLVEVYRQAILGRQTSGNDSPIDEGRALVGVPTAVIP</sequence>
<dbReference type="InterPro" id="IPR017814">
    <property type="entry name" value="Mycothiol_biosynthesis_MshA"/>
</dbReference>
<evidence type="ECO:0000256" key="7">
    <source>
        <dbReference type="HAMAP-Rule" id="MF_01695"/>
    </source>
</evidence>
<organism evidence="10 11">
    <name type="scientific">Humibacillus xanthopallidus</name>
    <dbReference type="NCBI Taxonomy" id="412689"/>
    <lineage>
        <taxon>Bacteria</taxon>
        <taxon>Bacillati</taxon>
        <taxon>Actinomycetota</taxon>
        <taxon>Actinomycetes</taxon>
        <taxon>Micrococcales</taxon>
        <taxon>Intrasporangiaceae</taxon>
        <taxon>Humibacillus</taxon>
    </lineage>
</organism>
<evidence type="ECO:0000313" key="10">
    <source>
        <dbReference type="EMBL" id="TQN46382.1"/>
    </source>
</evidence>
<dbReference type="Pfam" id="PF13579">
    <property type="entry name" value="Glyco_trans_4_4"/>
    <property type="match status" value="1"/>
</dbReference>
<evidence type="ECO:0000256" key="6">
    <source>
        <dbReference type="ARBA" id="ARBA00048131"/>
    </source>
</evidence>
<comment type="similarity">
    <text evidence="1 7">Belongs to the glycosyltransferase group 1 family. MshA subfamily.</text>
</comment>
<feature type="binding site" evidence="7">
    <location>
        <position position="310"/>
    </location>
    <ligand>
        <name>Mg(2+)</name>
        <dbReference type="ChEBI" id="CHEBI:18420"/>
    </ligand>
</feature>
<dbReference type="InterPro" id="IPR050194">
    <property type="entry name" value="Glycosyltransferase_grp1"/>
</dbReference>
<dbReference type="InterPro" id="IPR001296">
    <property type="entry name" value="Glyco_trans_1"/>
</dbReference>
<dbReference type="EMBL" id="VFQF01000002">
    <property type="protein sequence ID" value="TQN46382.1"/>
    <property type="molecule type" value="Genomic_DNA"/>
</dbReference>
<comment type="subunit">
    <text evidence="7">Homodimer.</text>
</comment>
<dbReference type="GO" id="GO:0000287">
    <property type="term" value="F:magnesium ion binding"/>
    <property type="evidence" value="ECO:0007669"/>
    <property type="project" value="UniProtKB-UniRule"/>
</dbReference>
<keyword evidence="3 7" id="KW-0808">Transferase</keyword>
<feature type="binding site" evidence="7">
    <location>
        <position position="83"/>
    </location>
    <ligand>
        <name>1D-myo-inositol 3-phosphate</name>
        <dbReference type="ChEBI" id="CHEBI:58401"/>
    </ligand>
</feature>
<comment type="catalytic activity">
    <reaction evidence="6 7">
        <text>1D-myo-inositol 3-phosphate + UDP-N-acetyl-alpha-D-glucosamine = 1D-myo-inositol 2-acetamido-2-deoxy-alpha-D-glucopyranoside 3-phosphate + UDP + H(+)</text>
        <dbReference type="Rhea" id="RHEA:26188"/>
        <dbReference type="ChEBI" id="CHEBI:15378"/>
        <dbReference type="ChEBI" id="CHEBI:57705"/>
        <dbReference type="ChEBI" id="CHEBI:58223"/>
        <dbReference type="ChEBI" id="CHEBI:58401"/>
        <dbReference type="ChEBI" id="CHEBI:58892"/>
        <dbReference type="EC" id="2.4.1.250"/>
    </reaction>
</comment>
<feature type="domain" description="Glycosyltransferase subfamily 4-like N-terminal" evidence="9">
    <location>
        <begin position="27"/>
        <end position="202"/>
    </location>
</feature>
<comment type="caution">
    <text evidence="10">The sequence shown here is derived from an EMBL/GenBank/DDBJ whole genome shotgun (WGS) entry which is preliminary data.</text>
</comment>
<evidence type="ECO:0000313" key="11">
    <source>
        <dbReference type="Proteomes" id="UP000320085"/>
    </source>
</evidence>
<dbReference type="GO" id="GO:0010125">
    <property type="term" value="P:mycothiol biosynthetic process"/>
    <property type="evidence" value="ECO:0007669"/>
    <property type="project" value="UniProtKB-UniRule"/>
</dbReference>
<name>A0A543PQL6_9MICO</name>
<gene>
    <name evidence="7" type="primary">mshA</name>
    <name evidence="10" type="ORF">FHX52_3103</name>
</gene>
<dbReference type="PANTHER" id="PTHR45947">
    <property type="entry name" value="SULFOQUINOVOSYL TRANSFERASE SQD2"/>
    <property type="match status" value="1"/>
</dbReference>
<feature type="binding site" evidence="7">
    <location>
        <position position="140"/>
    </location>
    <ligand>
        <name>1D-myo-inositol 3-phosphate</name>
        <dbReference type="ChEBI" id="CHEBI:58401"/>
    </ligand>
</feature>
<dbReference type="HAMAP" id="MF_01695">
    <property type="entry name" value="MshA"/>
    <property type="match status" value="1"/>
</dbReference>
<dbReference type="InterPro" id="IPR028098">
    <property type="entry name" value="Glyco_trans_4-like_N"/>
</dbReference>
<dbReference type="RefSeq" id="WP_141823188.1">
    <property type="nucleotide sequence ID" value="NZ_BAAAQC010000012.1"/>
</dbReference>
<evidence type="ECO:0000256" key="1">
    <source>
        <dbReference type="ARBA" id="ARBA00008449"/>
    </source>
</evidence>
<dbReference type="AlphaFoldDB" id="A0A543PQL6"/>
<evidence type="ECO:0000259" key="9">
    <source>
        <dbReference type="Pfam" id="PF13579"/>
    </source>
</evidence>
<keyword evidence="5 7" id="KW-0460">Magnesium</keyword>
<evidence type="ECO:0000256" key="5">
    <source>
        <dbReference type="ARBA" id="ARBA00022842"/>
    </source>
</evidence>
<feature type="binding site" evidence="7">
    <location>
        <position position="116"/>
    </location>
    <ligand>
        <name>1D-myo-inositol 3-phosphate</name>
        <dbReference type="ChEBI" id="CHEBI:58401"/>
    </ligand>
</feature>
<feature type="binding site" evidence="7">
    <location>
        <begin position="25"/>
        <end position="30"/>
    </location>
    <ligand>
        <name>1D-myo-inositol 3-phosphate</name>
        <dbReference type="ChEBI" id="CHEBI:58401"/>
    </ligand>
</feature>
<feature type="binding site" evidence="7">
    <location>
        <position position="322"/>
    </location>
    <ligand>
        <name>UDP-N-acetyl-alpha-D-glucosamine</name>
        <dbReference type="ChEBI" id="CHEBI:57705"/>
    </ligand>
</feature>
<evidence type="ECO:0000256" key="3">
    <source>
        <dbReference type="ARBA" id="ARBA00022679"/>
    </source>
</evidence>
<evidence type="ECO:0000256" key="4">
    <source>
        <dbReference type="ARBA" id="ARBA00022723"/>
    </source>
</evidence>
<reference evidence="10 11" key="1">
    <citation type="submission" date="2019-06" db="EMBL/GenBank/DDBJ databases">
        <title>Sequencing the genomes of 1000 actinobacteria strains.</title>
        <authorList>
            <person name="Klenk H.-P."/>
        </authorList>
    </citation>
    <scope>NUCLEOTIDE SEQUENCE [LARGE SCALE GENOMIC DNA]</scope>
    <source>
        <strain evidence="10 11">DSM 21776</strain>
    </source>
</reference>
<evidence type="ECO:0000259" key="8">
    <source>
        <dbReference type="Pfam" id="PF00534"/>
    </source>
</evidence>
<feature type="binding site" evidence="7">
    <location>
        <position position="234"/>
    </location>
    <ligand>
        <name>UDP-N-acetyl-alpha-D-glucosamine</name>
        <dbReference type="ChEBI" id="CHEBI:57705"/>
    </ligand>
</feature>
<evidence type="ECO:0000256" key="2">
    <source>
        <dbReference type="ARBA" id="ARBA00022676"/>
    </source>
</evidence>
<dbReference type="GO" id="GO:0102710">
    <property type="term" value="F:D-inositol-3-phosphate glycosyltransferase activity"/>
    <property type="evidence" value="ECO:0007669"/>
    <property type="project" value="UniProtKB-EC"/>
</dbReference>
<dbReference type="Pfam" id="PF00534">
    <property type="entry name" value="Glycos_transf_1"/>
    <property type="match status" value="1"/>
</dbReference>
<keyword evidence="2 7" id="KW-0328">Glycosyltransferase</keyword>
<protein>
    <recommendedName>
        <fullName evidence="7">D-inositol-3-phosphate glycosyltransferase</fullName>
        <ecNumber evidence="7">2.4.1.250</ecNumber>
    </recommendedName>
    <alternativeName>
        <fullName evidence="7">N-acetylglucosamine-inositol-phosphate N-acetylglucosaminyltransferase</fullName>
        <shortName evidence="7">GlcNAc-Ins-P N-acetylglucosaminyltransferase</shortName>
    </alternativeName>
</protein>
<dbReference type="GO" id="GO:0008375">
    <property type="term" value="F:acetylglucosaminyltransferase activity"/>
    <property type="evidence" value="ECO:0007669"/>
    <property type="project" value="UniProtKB-UniRule"/>
</dbReference>
<dbReference type="OrthoDB" id="9810929at2"/>
<dbReference type="NCBIfam" id="TIGR03449">
    <property type="entry name" value="mycothiol_MshA"/>
    <property type="match status" value="1"/>
</dbReference>
<dbReference type="Gene3D" id="3.40.50.2000">
    <property type="entry name" value="Glycogen Phosphorylase B"/>
    <property type="match status" value="2"/>
</dbReference>
<feature type="binding site" evidence="7">
    <location>
        <position position="239"/>
    </location>
    <ligand>
        <name>UDP-N-acetyl-alpha-D-glucosamine</name>
        <dbReference type="ChEBI" id="CHEBI:57705"/>
    </ligand>
</feature>
<feature type="binding site" evidence="7">
    <location>
        <position position="330"/>
    </location>
    <ligand>
        <name>UDP-N-acetyl-alpha-D-glucosamine</name>
        <dbReference type="ChEBI" id="CHEBI:57705"/>
    </ligand>
</feature>
<feature type="binding site" evidence="7">
    <location>
        <position position="336"/>
    </location>
    <ligand>
        <name>Mg(2+)</name>
        <dbReference type="ChEBI" id="CHEBI:18420"/>
    </ligand>
</feature>
<feature type="binding site" evidence="7">
    <location>
        <position position="309"/>
    </location>
    <ligand>
        <name>Mg(2+)</name>
        <dbReference type="ChEBI" id="CHEBI:18420"/>
    </ligand>
</feature>
<feature type="binding site" evidence="7">
    <location>
        <position position="14"/>
    </location>
    <ligand>
        <name>1D-myo-inositol 3-phosphate</name>
        <dbReference type="ChEBI" id="CHEBI:58401"/>
    </ligand>
</feature>
<dbReference type="PANTHER" id="PTHR45947:SF3">
    <property type="entry name" value="SULFOQUINOVOSYL TRANSFERASE SQD2"/>
    <property type="match status" value="1"/>
</dbReference>